<keyword evidence="1" id="KW-1133">Transmembrane helix</keyword>
<evidence type="ECO:0000313" key="2">
    <source>
        <dbReference type="EMBL" id="EPS97225.1"/>
    </source>
</evidence>
<organism evidence="2 3">
    <name type="scientific">Fomitopsis schrenkii</name>
    <name type="common">Brown rot fungus</name>
    <dbReference type="NCBI Taxonomy" id="2126942"/>
    <lineage>
        <taxon>Eukaryota</taxon>
        <taxon>Fungi</taxon>
        <taxon>Dikarya</taxon>
        <taxon>Basidiomycota</taxon>
        <taxon>Agaricomycotina</taxon>
        <taxon>Agaricomycetes</taxon>
        <taxon>Polyporales</taxon>
        <taxon>Fomitopsis</taxon>
    </lineage>
</organism>
<keyword evidence="1" id="KW-0812">Transmembrane</keyword>
<proteinExistence type="predicted"/>
<evidence type="ECO:0000313" key="3">
    <source>
        <dbReference type="Proteomes" id="UP000015241"/>
    </source>
</evidence>
<reference evidence="2 3" key="1">
    <citation type="journal article" date="2012" name="Science">
        <title>The Paleozoic origin of enzymatic lignin decomposition reconstructed from 31 fungal genomes.</title>
        <authorList>
            <person name="Floudas D."/>
            <person name="Binder M."/>
            <person name="Riley R."/>
            <person name="Barry K."/>
            <person name="Blanchette R.A."/>
            <person name="Henrissat B."/>
            <person name="Martinez A.T."/>
            <person name="Otillar R."/>
            <person name="Spatafora J.W."/>
            <person name="Yadav J.S."/>
            <person name="Aerts A."/>
            <person name="Benoit I."/>
            <person name="Boyd A."/>
            <person name="Carlson A."/>
            <person name="Copeland A."/>
            <person name="Coutinho P.M."/>
            <person name="de Vries R.P."/>
            <person name="Ferreira P."/>
            <person name="Findley K."/>
            <person name="Foster B."/>
            <person name="Gaskell J."/>
            <person name="Glotzer D."/>
            <person name="Gorecki P."/>
            <person name="Heitman J."/>
            <person name="Hesse C."/>
            <person name="Hori C."/>
            <person name="Igarashi K."/>
            <person name="Jurgens J.A."/>
            <person name="Kallen N."/>
            <person name="Kersten P."/>
            <person name="Kohler A."/>
            <person name="Kuees U."/>
            <person name="Kumar T.K.A."/>
            <person name="Kuo A."/>
            <person name="LaButti K."/>
            <person name="Larrondo L.F."/>
            <person name="Lindquist E."/>
            <person name="Ling A."/>
            <person name="Lombard V."/>
            <person name="Lucas S."/>
            <person name="Lundell T."/>
            <person name="Martin R."/>
            <person name="McLaughlin D.J."/>
            <person name="Morgenstern I."/>
            <person name="Morin E."/>
            <person name="Murat C."/>
            <person name="Nagy L.G."/>
            <person name="Nolan M."/>
            <person name="Ohm R.A."/>
            <person name="Patyshakuliyeva A."/>
            <person name="Rokas A."/>
            <person name="Ruiz-Duenas F.J."/>
            <person name="Sabat G."/>
            <person name="Salamov A."/>
            <person name="Samejima M."/>
            <person name="Schmutz J."/>
            <person name="Slot J.C."/>
            <person name="St John F."/>
            <person name="Stenlid J."/>
            <person name="Sun H."/>
            <person name="Sun S."/>
            <person name="Syed K."/>
            <person name="Tsang A."/>
            <person name="Wiebenga A."/>
            <person name="Young D."/>
            <person name="Pisabarro A."/>
            <person name="Eastwood D.C."/>
            <person name="Martin F."/>
            <person name="Cullen D."/>
            <person name="Grigoriev I.V."/>
            <person name="Hibbett D.S."/>
        </authorList>
    </citation>
    <scope>NUCLEOTIDE SEQUENCE</scope>
    <source>
        <strain evidence="3">FP-58527</strain>
    </source>
</reference>
<dbReference type="EMBL" id="KE504178">
    <property type="protein sequence ID" value="EPS97225.1"/>
    <property type="molecule type" value="Genomic_DNA"/>
</dbReference>
<feature type="transmembrane region" description="Helical" evidence="1">
    <location>
        <begin position="138"/>
        <end position="162"/>
    </location>
</feature>
<accession>S8F6G7</accession>
<sequence length="380" mass="42747">MRLPLELTDSVIDHLHNDERTLSVCALTCRAWLPTVRFHRFHHVSLSCDATRRFHEVLLASPEVRALVHTLELHGQLGWPLDSPAWHGASYDFLKLLPAVTEAKLVGVYFEDSVQEMFVANLMGLTRLTTYRCRFRSFYFFVTLIGSFPSLNTLSFSLSLIWRFHFPSPSDIPSYLPEGLRTLKLGEPEDPRTSGDEQMTMREMLMLEIHAKRTMEVAQQLVDALGPGTLEGLEFAVGDANGLPRIFEHQTLNLALCHRLQTFAIKMLFCKGGPIDNDDIRGFSEMLSTLSSPVLATLMLSLHVHRAKDDPTIRRVTFSEMCAFDWAGIEAALARGSLPGLRSLIVEGGGETAVLEDHIARVLPRLHARRVIQLVPHSEN</sequence>
<gene>
    <name evidence="2" type="ORF">FOMPIDRAFT_95356</name>
</gene>
<evidence type="ECO:0000256" key="1">
    <source>
        <dbReference type="SAM" id="Phobius"/>
    </source>
</evidence>
<dbReference type="InParanoid" id="S8F6G7"/>
<keyword evidence="3" id="KW-1185">Reference proteome</keyword>
<dbReference type="STRING" id="743788.S8F6G7"/>
<dbReference type="OrthoDB" id="2921803at2759"/>
<keyword evidence="1" id="KW-0472">Membrane</keyword>
<dbReference type="HOGENOM" id="CLU_036316_4_1_1"/>
<name>S8F6G7_FOMSC</name>
<dbReference type="Proteomes" id="UP000015241">
    <property type="component" value="Unassembled WGS sequence"/>
</dbReference>
<dbReference type="eggNOG" id="ENOG502RAIM">
    <property type="taxonomic scope" value="Eukaryota"/>
</dbReference>
<evidence type="ECO:0008006" key="4">
    <source>
        <dbReference type="Google" id="ProtNLM"/>
    </source>
</evidence>
<dbReference type="AlphaFoldDB" id="S8F6G7"/>
<protein>
    <recommendedName>
        <fullName evidence="4">F-box domain-containing protein</fullName>
    </recommendedName>
</protein>